<evidence type="ECO:0000313" key="2">
    <source>
        <dbReference type="EMBL" id="QHU11527.1"/>
    </source>
</evidence>
<feature type="region of interest" description="Disordered" evidence="1">
    <location>
        <begin position="1"/>
        <end position="22"/>
    </location>
</feature>
<dbReference type="AlphaFoldDB" id="A0A6C0K494"/>
<organism evidence="2">
    <name type="scientific">viral metagenome</name>
    <dbReference type="NCBI Taxonomy" id="1070528"/>
    <lineage>
        <taxon>unclassified sequences</taxon>
        <taxon>metagenomes</taxon>
        <taxon>organismal metagenomes</taxon>
    </lineage>
</organism>
<sequence>MYKSLSQIGAVSASTTDDTKYSCLSVPSPDPSKWNDFYGSESPLPFYNREYYSSSSSADEGASPNGFCKKLYPFPSVNNQIPEVVEERGGQNGLSHLPPLPAPRDPNSTNFYASELYSPLTPAPRPSIPAGRTPLQHLRGVSSKPPESSTLLPVLDCRFNMREICKQCILLEDHLSHDSKRCHDCCIKHFLALEGLSEEAITLDKQGSFSQSLHGIPEKIRYIQRLWYTDPDGNSHEASQMLREIRKQFMQNTFDVVFDDSSSSSGCTGGVCKIKK</sequence>
<reference evidence="2" key="1">
    <citation type="journal article" date="2020" name="Nature">
        <title>Giant virus diversity and host interactions through global metagenomics.</title>
        <authorList>
            <person name="Schulz F."/>
            <person name="Roux S."/>
            <person name="Paez-Espino D."/>
            <person name="Jungbluth S."/>
            <person name="Walsh D.A."/>
            <person name="Denef V.J."/>
            <person name="McMahon K.D."/>
            <person name="Konstantinidis K.T."/>
            <person name="Eloe-Fadrosh E.A."/>
            <person name="Kyrpides N.C."/>
            <person name="Woyke T."/>
        </authorList>
    </citation>
    <scope>NUCLEOTIDE SEQUENCE</scope>
    <source>
        <strain evidence="2">GVMAG-S-1101169-75</strain>
    </source>
</reference>
<name>A0A6C0K494_9ZZZZ</name>
<proteinExistence type="predicted"/>
<dbReference type="EMBL" id="MN740786">
    <property type="protein sequence ID" value="QHU11527.1"/>
    <property type="molecule type" value="Genomic_DNA"/>
</dbReference>
<evidence type="ECO:0000256" key="1">
    <source>
        <dbReference type="SAM" id="MobiDB-lite"/>
    </source>
</evidence>
<protein>
    <submittedName>
        <fullName evidence="2">Uncharacterized protein</fullName>
    </submittedName>
</protein>
<accession>A0A6C0K494</accession>
<feature type="compositionally biased region" description="Polar residues" evidence="1">
    <location>
        <begin position="1"/>
        <end position="16"/>
    </location>
</feature>